<accession>A0A564ZDI0</accession>
<dbReference type="EMBL" id="CABIJS010000719">
    <property type="protein sequence ID" value="VUZ57557.1"/>
    <property type="molecule type" value="Genomic_DNA"/>
</dbReference>
<gene>
    <name evidence="2" type="ORF">WMSIL1_LOCUS15165</name>
</gene>
<name>A0A564ZDI0_HYMDI</name>
<reference evidence="2 3" key="1">
    <citation type="submission" date="2019-07" db="EMBL/GenBank/DDBJ databases">
        <authorList>
            <person name="Jastrzebski P J."/>
            <person name="Paukszto L."/>
            <person name="Jastrzebski P J."/>
        </authorList>
    </citation>
    <scope>NUCLEOTIDE SEQUENCE [LARGE SCALE GENOMIC DNA]</scope>
    <source>
        <strain evidence="2 3">WMS-il1</strain>
    </source>
</reference>
<keyword evidence="3" id="KW-1185">Reference proteome</keyword>
<proteinExistence type="predicted"/>
<organism evidence="2 3">
    <name type="scientific">Hymenolepis diminuta</name>
    <name type="common">Rat tapeworm</name>
    <dbReference type="NCBI Taxonomy" id="6216"/>
    <lineage>
        <taxon>Eukaryota</taxon>
        <taxon>Metazoa</taxon>
        <taxon>Spiralia</taxon>
        <taxon>Lophotrochozoa</taxon>
        <taxon>Platyhelminthes</taxon>
        <taxon>Cestoda</taxon>
        <taxon>Eucestoda</taxon>
        <taxon>Cyclophyllidea</taxon>
        <taxon>Hymenolepididae</taxon>
        <taxon>Hymenolepis</taxon>
    </lineage>
</organism>
<evidence type="ECO:0000313" key="2">
    <source>
        <dbReference type="EMBL" id="VUZ57557.1"/>
    </source>
</evidence>
<feature type="compositionally biased region" description="Low complexity" evidence="1">
    <location>
        <begin position="167"/>
        <end position="178"/>
    </location>
</feature>
<dbReference type="AlphaFoldDB" id="A0A564ZDI0"/>
<protein>
    <submittedName>
        <fullName evidence="2">Uncharacterized protein</fullName>
    </submittedName>
</protein>
<feature type="compositionally biased region" description="Polar residues" evidence="1">
    <location>
        <begin position="131"/>
        <end position="142"/>
    </location>
</feature>
<evidence type="ECO:0000256" key="1">
    <source>
        <dbReference type="SAM" id="MobiDB-lite"/>
    </source>
</evidence>
<feature type="region of interest" description="Disordered" evidence="1">
    <location>
        <begin position="104"/>
        <end position="191"/>
    </location>
</feature>
<sequence length="217" mass="24896">MTRHRATVEQHRLRHEQLFQHQESIEIPIALPPLERQLPLGHSSLPDLSLPPHQVPPTVPPRRALVPHISEDGQQMVGRSIKRVYLPPKSTSAFRQVSLWDRSESPQHNHLRSLSSSSHRRPFLPHAPQYRQRTFPTFLQESSPRRRSNSIEAPPRPPFLVVPSAMTSPLLTSLPQTTHPAPPQLPLSECGENGVRTRLRRHFHLDELRSSLHSLRH</sequence>
<evidence type="ECO:0000313" key="3">
    <source>
        <dbReference type="Proteomes" id="UP000321570"/>
    </source>
</evidence>
<dbReference type="Proteomes" id="UP000321570">
    <property type="component" value="Unassembled WGS sequence"/>
</dbReference>